<dbReference type="OrthoDB" id="5349113at2"/>
<dbReference type="KEGG" id="ahs:AHALO_1517"/>
<dbReference type="EMBL" id="NXIF01000027">
    <property type="protein sequence ID" value="PKI80791.1"/>
    <property type="molecule type" value="Genomic_DNA"/>
</dbReference>
<keyword evidence="2" id="KW-1185">Reference proteome</keyword>
<dbReference type="RefSeq" id="WP_101184750.1">
    <property type="nucleotide sequence ID" value="NZ_CP031218.1"/>
</dbReference>
<evidence type="ECO:0000313" key="2">
    <source>
        <dbReference type="Proteomes" id="UP000233248"/>
    </source>
</evidence>
<reference evidence="1 2" key="1">
    <citation type="submission" date="2017-09" db="EMBL/GenBank/DDBJ databases">
        <title>Genomics of the genus Arcobacter.</title>
        <authorList>
            <person name="Perez-Cataluna A."/>
            <person name="Figueras M.J."/>
            <person name="Salas-Masso N."/>
        </authorList>
    </citation>
    <scope>NUCLEOTIDE SEQUENCE [LARGE SCALE GENOMIC DNA]</scope>
    <source>
        <strain evidence="1 2">DSM 18005</strain>
    </source>
</reference>
<accession>A0A2N1J2L9</accession>
<comment type="caution">
    <text evidence="1">The sequence shown here is derived from an EMBL/GenBank/DDBJ whole genome shotgun (WGS) entry which is preliminary data.</text>
</comment>
<name>A0A2N1J2L9_9BACT</name>
<organism evidence="1 2">
    <name type="scientific">Malaciobacter halophilus</name>
    <dbReference type="NCBI Taxonomy" id="197482"/>
    <lineage>
        <taxon>Bacteria</taxon>
        <taxon>Pseudomonadati</taxon>
        <taxon>Campylobacterota</taxon>
        <taxon>Epsilonproteobacteria</taxon>
        <taxon>Campylobacterales</taxon>
        <taxon>Arcobacteraceae</taxon>
        <taxon>Malaciobacter</taxon>
    </lineage>
</organism>
<protein>
    <submittedName>
        <fullName evidence="1">Uncharacterized protein</fullName>
    </submittedName>
</protein>
<dbReference type="Proteomes" id="UP000233248">
    <property type="component" value="Unassembled WGS sequence"/>
</dbReference>
<dbReference type="AlphaFoldDB" id="A0A2N1J2L9"/>
<proteinExistence type="predicted"/>
<sequence length="72" mass="8551">MEEKEELIEEIKRLIAVNEDDKVEINPNFLDYFDVEELESIKNKLKVKKSNISQSSLGYLDKLYEKTKKDEI</sequence>
<evidence type="ECO:0000313" key="1">
    <source>
        <dbReference type="EMBL" id="PKI80791.1"/>
    </source>
</evidence>
<gene>
    <name evidence="1" type="ORF">CP960_07245</name>
</gene>